<accession>A0A2H3DML4</accession>
<keyword evidence="2" id="KW-1185">Reference proteome</keyword>
<evidence type="ECO:0000313" key="1">
    <source>
        <dbReference type="EMBL" id="PBK89483.1"/>
    </source>
</evidence>
<dbReference type="AlphaFoldDB" id="A0A2H3DML4"/>
<organism evidence="1 2">
    <name type="scientific">Armillaria gallica</name>
    <name type="common">Bulbous honey fungus</name>
    <name type="synonym">Armillaria bulbosa</name>
    <dbReference type="NCBI Taxonomy" id="47427"/>
    <lineage>
        <taxon>Eukaryota</taxon>
        <taxon>Fungi</taxon>
        <taxon>Dikarya</taxon>
        <taxon>Basidiomycota</taxon>
        <taxon>Agaricomycotina</taxon>
        <taxon>Agaricomycetes</taxon>
        <taxon>Agaricomycetidae</taxon>
        <taxon>Agaricales</taxon>
        <taxon>Marasmiineae</taxon>
        <taxon>Physalacriaceae</taxon>
        <taxon>Armillaria</taxon>
    </lineage>
</organism>
<sequence length="64" mass="7647">MDSKKHKYTLFLDWDGTFNVPWINKPDDPHEEALNVGWAYIVEEHAYQEYLSCVENNPLKVLFF</sequence>
<protein>
    <submittedName>
        <fullName evidence="1">Uncharacterized protein</fullName>
    </submittedName>
</protein>
<dbReference type="OrthoDB" id="3257613at2759"/>
<name>A0A2H3DML4_ARMGA</name>
<gene>
    <name evidence="1" type="ORF">ARMGADRAFT_1083471</name>
</gene>
<dbReference type="InParanoid" id="A0A2H3DML4"/>
<dbReference type="Proteomes" id="UP000217790">
    <property type="component" value="Unassembled WGS sequence"/>
</dbReference>
<reference evidence="2" key="1">
    <citation type="journal article" date="2017" name="Nat. Ecol. Evol.">
        <title>Genome expansion and lineage-specific genetic innovations in the forest pathogenic fungi Armillaria.</title>
        <authorList>
            <person name="Sipos G."/>
            <person name="Prasanna A.N."/>
            <person name="Walter M.C."/>
            <person name="O'Connor E."/>
            <person name="Balint B."/>
            <person name="Krizsan K."/>
            <person name="Kiss B."/>
            <person name="Hess J."/>
            <person name="Varga T."/>
            <person name="Slot J."/>
            <person name="Riley R."/>
            <person name="Boka B."/>
            <person name="Rigling D."/>
            <person name="Barry K."/>
            <person name="Lee J."/>
            <person name="Mihaltcheva S."/>
            <person name="LaButti K."/>
            <person name="Lipzen A."/>
            <person name="Waldron R."/>
            <person name="Moloney N.M."/>
            <person name="Sperisen C."/>
            <person name="Kredics L."/>
            <person name="Vagvoelgyi C."/>
            <person name="Patrignani A."/>
            <person name="Fitzpatrick D."/>
            <person name="Nagy I."/>
            <person name="Doyle S."/>
            <person name="Anderson J.B."/>
            <person name="Grigoriev I.V."/>
            <person name="Gueldener U."/>
            <person name="Muensterkoetter M."/>
            <person name="Nagy L.G."/>
        </authorList>
    </citation>
    <scope>NUCLEOTIDE SEQUENCE [LARGE SCALE GENOMIC DNA]</scope>
    <source>
        <strain evidence="2">Ar21-2</strain>
    </source>
</reference>
<proteinExistence type="predicted"/>
<dbReference type="EMBL" id="KZ293668">
    <property type="protein sequence ID" value="PBK89483.1"/>
    <property type="molecule type" value="Genomic_DNA"/>
</dbReference>
<evidence type="ECO:0000313" key="2">
    <source>
        <dbReference type="Proteomes" id="UP000217790"/>
    </source>
</evidence>